<dbReference type="eggNOG" id="KOG0333">
    <property type="taxonomic scope" value="Eukaryota"/>
</dbReference>
<evidence type="ECO:0000256" key="3">
    <source>
        <dbReference type="ARBA" id="ARBA00022801"/>
    </source>
</evidence>
<reference evidence="12 13" key="1">
    <citation type="journal article" date="2011" name="Proc. Natl. Acad. Sci. U.S.A.">
        <title>Evolutionary erosion of yeast sex chromosomes by mating-type switching accidents.</title>
        <authorList>
            <person name="Gordon J.L."/>
            <person name="Armisen D."/>
            <person name="Proux-Wera E."/>
            <person name="Oheigeartaigh S.S."/>
            <person name="Byrne K.P."/>
            <person name="Wolfe K.H."/>
        </authorList>
    </citation>
    <scope>NUCLEOTIDE SEQUENCE [LARGE SCALE GENOMIC DNA]</scope>
    <source>
        <strain evidence="13">ATCC 10597 / BCRC 20456 / CBS 421 / NBRC 0211 / NRRL Y-12639</strain>
    </source>
</reference>
<dbReference type="GO" id="GO:0003723">
    <property type="term" value="F:RNA binding"/>
    <property type="evidence" value="ECO:0007669"/>
    <property type="project" value="EnsemblFungi"/>
</dbReference>
<dbReference type="AlphaFoldDB" id="G0W8R0"/>
<sequence length="628" mass="71675">MSRPVDINTLLNRKKQLSNGGSTIATNKVTKNTASNGDEKPKFLSKEERYRLIQDMESNNKRSSIDPDLELVNEIISSTATRNVSVQRTDVDEEKAYDNPFNTGQKTCFTKTVIHTKKSTKDRRFQFDWDADEDTLQDYTPIVQRKFMLPNNSNKNKKELDYMGKHWKEKSLSEMTPRDWRILREDFNITIKSGDSSSIKSPLRNWDELKLLPPILDDILINKLNFKDPTPIQRITIPNILLQNDRDFIGVASTGSGKTLAFILPILIKLLETGDKPINLKKIDGPMSLILVPTRELAQQIQSEADKIISFLRPSYNFNTCSIVGGYSLEEISRNLNEKACDLLIATPGKLIECLENHILTIQKISFLVLDEADKMIDLGFEDQLKSILNQIKIENVLTNYKILMFTATMSTPIEKIARGYLNQPINAIINADGSKSSIPQIRQIIEYCPSEEQRYQKIVSLLKSHPNELVIIFINYKSTADWLANKFQNERTSYSSSRSAFKCTVLHGSKSQEQREHSLQLLRSHRVQILIATNVAARGLDIPNVTTVFNFQMSKTFEDYVHRIGRTGRAGNTGLAITYLGDEEDQDIANELYSYQREHNPLNNNIFQDVLKKKYGVGKPQFEAILQ</sequence>
<dbReference type="InterPro" id="IPR000629">
    <property type="entry name" value="RNA-helicase_DEAD-box_CS"/>
</dbReference>
<evidence type="ECO:0000313" key="13">
    <source>
        <dbReference type="Proteomes" id="UP000000689"/>
    </source>
</evidence>
<dbReference type="GO" id="GO:0000395">
    <property type="term" value="P:mRNA 5'-splice site recognition"/>
    <property type="evidence" value="ECO:0007669"/>
    <property type="project" value="EnsemblFungi"/>
</dbReference>
<organism evidence="12 13">
    <name type="scientific">Naumovozyma dairenensis (strain ATCC 10597 / BCRC 20456 / CBS 421 / NBRC 0211 / NRRL Y-12639)</name>
    <name type="common">Saccharomyces dairenensis</name>
    <dbReference type="NCBI Taxonomy" id="1071378"/>
    <lineage>
        <taxon>Eukaryota</taxon>
        <taxon>Fungi</taxon>
        <taxon>Dikarya</taxon>
        <taxon>Ascomycota</taxon>
        <taxon>Saccharomycotina</taxon>
        <taxon>Saccharomycetes</taxon>
        <taxon>Saccharomycetales</taxon>
        <taxon>Saccharomycetaceae</taxon>
        <taxon>Naumovozyma</taxon>
    </lineage>
</organism>
<dbReference type="PROSITE" id="PS51194">
    <property type="entry name" value="HELICASE_CTER"/>
    <property type="match status" value="1"/>
</dbReference>
<dbReference type="PANTHER" id="PTHR47958">
    <property type="entry name" value="ATP-DEPENDENT RNA HELICASE DBP3"/>
    <property type="match status" value="1"/>
</dbReference>
<keyword evidence="2 7" id="KW-0547">Nucleotide-binding</keyword>
<dbReference type="HOGENOM" id="CLU_003041_11_4_1"/>
<keyword evidence="13" id="KW-1185">Reference proteome</keyword>
<protein>
    <recommendedName>
        <fullName evidence="1">RNA helicase</fullName>
        <ecNumber evidence="1">3.6.4.13</ecNumber>
    </recommendedName>
</protein>
<dbReference type="GO" id="GO:0000384">
    <property type="term" value="F:first spliceosomal transesterification activity"/>
    <property type="evidence" value="ECO:0007669"/>
    <property type="project" value="EnsemblFungi"/>
</dbReference>
<feature type="domain" description="Helicase C-terminal" evidence="10">
    <location>
        <begin position="441"/>
        <end position="619"/>
    </location>
</feature>
<dbReference type="RefSeq" id="XP_003669414.1">
    <property type="nucleotide sequence ID" value="XM_003669366.1"/>
</dbReference>
<evidence type="ECO:0000256" key="4">
    <source>
        <dbReference type="ARBA" id="ARBA00022806"/>
    </source>
</evidence>
<dbReference type="InterPro" id="IPR011545">
    <property type="entry name" value="DEAD/DEAH_box_helicase_dom"/>
</dbReference>
<keyword evidence="4 7" id="KW-0347">Helicase</keyword>
<keyword evidence="5 7" id="KW-0067">ATP-binding</keyword>
<evidence type="ECO:0000259" key="11">
    <source>
        <dbReference type="PROSITE" id="PS51195"/>
    </source>
</evidence>
<evidence type="ECO:0000256" key="7">
    <source>
        <dbReference type="RuleBase" id="RU000492"/>
    </source>
</evidence>
<dbReference type="SMART" id="SM00487">
    <property type="entry name" value="DEXDc"/>
    <property type="match status" value="1"/>
</dbReference>
<evidence type="ECO:0000256" key="1">
    <source>
        <dbReference type="ARBA" id="ARBA00012552"/>
    </source>
</evidence>
<dbReference type="GO" id="GO:0005524">
    <property type="term" value="F:ATP binding"/>
    <property type="evidence" value="ECO:0007669"/>
    <property type="project" value="UniProtKB-KW"/>
</dbReference>
<dbReference type="InterPro" id="IPR001650">
    <property type="entry name" value="Helicase_C-like"/>
</dbReference>
<dbReference type="CDD" id="cd18787">
    <property type="entry name" value="SF2_C_DEAD"/>
    <property type="match status" value="1"/>
</dbReference>
<dbReference type="GO" id="GO:0005682">
    <property type="term" value="C:U5 snRNP"/>
    <property type="evidence" value="ECO:0007669"/>
    <property type="project" value="EnsemblFungi"/>
</dbReference>
<dbReference type="InterPro" id="IPR027417">
    <property type="entry name" value="P-loop_NTPase"/>
</dbReference>
<dbReference type="Proteomes" id="UP000000689">
    <property type="component" value="Chromosome 3"/>
</dbReference>
<dbReference type="GO" id="GO:0016787">
    <property type="term" value="F:hydrolase activity"/>
    <property type="evidence" value="ECO:0007669"/>
    <property type="project" value="UniProtKB-KW"/>
</dbReference>
<dbReference type="Pfam" id="PF00271">
    <property type="entry name" value="Helicase_C"/>
    <property type="match status" value="1"/>
</dbReference>
<keyword evidence="3 7" id="KW-0378">Hydrolase</keyword>
<evidence type="ECO:0000256" key="6">
    <source>
        <dbReference type="PROSITE-ProRule" id="PRU00552"/>
    </source>
</evidence>
<dbReference type="GO" id="GO:0003724">
    <property type="term" value="F:RNA helicase activity"/>
    <property type="evidence" value="ECO:0007669"/>
    <property type="project" value="UniProtKB-EC"/>
</dbReference>
<feature type="domain" description="Helicase ATP-binding" evidence="9">
    <location>
        <begin position="239"/>
        <end position="428"/>
    </location>
</feature>
<dbReference type="STRING" id="1071378.G0W8R0"/>
<dbReference type="InterPro" id="IPR014001">
    <property type="entry name" value="Helicase_ATP-bd"/>
</dbReference>
<comment type="similarity">
    <text evidence="7">Belongs to the DEAD box helicase family.</text>
</comment>
<name>G0W8R0_NAUDC</name>
<evidence type="ECO:0000259" key="9">
    <source>
        <dbReference type="PROSITE" id="PS51192"/>
    </source>
</evidence>
<proteinExistence type="inferred from homology"/>
<evidence type="ECO:0000259" key="10">
    <source>
        <dbReference type="PROSITE" id="PS51194"/>
    </source>
</evidence>
<dbReference type="OMA" id="IFINYKR"/>
<evidence type="ECO:0000313" key="12">
    <source>
        <dbReference type="EMBL" id="CCD24171.1"/>
    </source>
</evidence>
<dbReference type="PROSITE" id="PS00039">
    <property type="entry name" value="DEAD_ATP_HELICASE"/>
    <property type="match status" value="1"/>
</dbReference>
<dbReference type="GeneID" id="11496304"/>
<feature type="short sequence motif" description="Q motif" evidence="6">
    <location>
        <begin position="204"/>
        <end position="234"/>
    </location>
</feature>
<dbReference type="PROSITE" id="PS51192">
    <property type="entry name" value="HELICASE_ATP_BIND_1"/>
    <property type="match status" value="1"/>
</dbReference>
<dbReference type="EC" id="3.6.4.13" evidence="1"/>
<evidence type="ECO:0000256" key="5">
    <source>
        <dbReference type="ARBA" id="ARBA00022840"/>
    </source>
</evidence>
<dbReference type="EMBL" id="HE580269">
    <property type="protein sequence ID" value="CCD24171.1"/>
    <property type="molecule type" value="Genomic_DNA"/>
</dbReference>
<dbReference type="PROSITE" id="PS51195">
    <property type="entry name" value="Q_MOTIF"/>
    <property type="match status" value="1"/>
</dbReference>
<feature type="region of interest" description="Disordered" evidence="8">
    <location>
        <begin position="18"/>
        <end position="40"/>
    </location>
</feature>
<dbReference type="OrthoDB" id="196131at2759"/>
<dbReference type="Pfam" id="PF00270">
    <property type="entry name" value="DEAD"/>
    <property type="match status" value="1"/>
</dbReference>
<dbReference type="SUPFAM" id="SSF52540">
    <property type="entry name" value="P-loop containing nucleoside triphosphate hydrolases"/>
    <property type="match status" value="1"/>
</dbReference>
<dbReference type="SMART" id="SM00490">
    <property type="entry name" value="HELICc"/>
    <property type="match status" value="1"/>
</dbReference>
<feature type="compositionally biased region" description="Polar residues" evidence="8">
    <location>
        <begin position="18"/>
        <end position="36"/>
    </location>
</feature>
<accession>G0W8R0</accession>
<dbReference type="Gene3D" id="3.40.50.300">
    <property type="entry name" value="P-loop containing nucleotide triphosphate hydrolases"/>
    <property type="match status" value="2"/>
</dbReference>
<evidence type="ECO:0000256" key="2">
    <source>
        <dbReference type="ARBA" id="ARBA00022741"/>
    </source>
</evidence>
<gene>
    <name evidence="12" type="primary">NDAI0C05120</name>
    <name evidence="12" type="ordered locus">NDAI_0C05120</name>
</gene>
<dbReference type="KEGG" id="ndi:NDAI_0C05120"/>
<evidence type="ECO:0000256" key="8">
    <source>
        <dbReference type="SAM" id="MobiDB-lite"/>
    </source>
</evidence>
<feature type="domain" description="DEAD-box RNA helicase Q" evidence="11">
    <location>
        <begin position="204"/>
        <end position="234"/>
    </location>
</feature>
<dbReference type="InterPro" id="IPR014014">
    <property type="entry name" value="RNA_helicase_DEAD_Q_motif"/>
</dbReference>